<evidence type="ECO:0000313" key="7">
    <source>
        <dbReference type="EMBL" id="RRG19016.1"/>
    </source>
</evidence>
<keyword evidence="2 5" id="KW-0812">Transmembrane</keyword>
<dbReference type="AlphaFoldDB" id="A0A425XWJ6"/>
<sequence length="202" mass="23457">MRIPRKLILNFFTKSYLKQADSFPMTILNSRMKSMISDLWFCMAIIMPFFLLFMILFFLIQTFIYPEIEYFPTYLSVMLLPWLVLLFIILNKDIASGMSAGKRTFGFKIVDIQTKKEASQLQCMLRNVTMMLWPLEVLMIIINPKRRIGDFIAKTEVVETEICVIDTLIQDLDSIDKISPRLILISLFIIVGLTSISFIGTI</sequence>
<dbReference type="RefSeq" id="WP_125032140.1">
    <property type="nucleotide sequence ID" value="NZ_QQWG01000030.1"/>
</dbReference>
<protein>
    <recommendedName>
        <fullName evidence="6">RDD domain-containing protein</fullName>
    </recommendedName>
</protein>
<proteinExistence type="predicted"/>
<accession>A0A425XWJ6</accession>
<feature type="transmembrane region" description="Helical" evidence="5">
    <location>
        <begin position="39"/>
        <end position="64"/>
    </location>
</feature>
<organism evidence="7 8">
    <name type="scientific">Ancylomarina euxinus</name>
    <dbReference type="NCBI Taxonomy" id="2283627"/>
    <lineage>
        <taxon>Bacteria</taxon>
        <taxon>Pseudomonadati</taxon>
        <taxon>Bacteroidota</taxon>
        <taxon>Bacteroidia</taxon>
        <taxon>Marinilabiliales</taxon>
        <taxon>Marinifilaceae</taxon>
        <taxon>Ancylomarina</taxon>
    </lineage>
</organism>
<dbReference type="Pfam" id="PF06271">
    <property type="entry name" value="RDD"/>
    <property type="match status" value="1"/>
</dbReference>
<dbReference type="Proteomes" id="UP000285794">
    <property type="component" value="Unassembled WGS sequence"/>
</dbReference>
<feature type="transmembrane region" description="Helical" evidence="5">
    <location>
        <begin position="70"/>
        <end position="90"/>
    </location>
</feature>
<evidence type="ECO:0000256" key="2">
    <source>
        <dbReference type="ARBA" id="ARBA00022692"/>
    </source>
</evidence>
<name>A0A425XWJ6_9BACT</name>
<evidence type="ECO:0000256" key="3">
    <source>
        <dbReference type="ARBA" id="ARBA00022989"/>
    </source>
</evidence>
<reference evidence="7 8" key="1">
    <citation type="submission" date="2018-07" db="EMBL/GenBank/DDBJ databases">
        <title>Draft genome sequence of Ancylomarina sp. M1P.</title>
        <authorList>
            <person name="Yadav S."/>
            <person name="Villanueva L."/>
            <person name="Damste J.S.S."/>
        </authorList>
    </citation>
    <scope>NUCLEOTIDE SEQUENCE [LARGE SCALE GENOMIC DNA]</scope>
    <source>
        <strain evidence="7 8">M1P</strain>
    </source>
</reference>
<keyword evidence="8" id="KW-1185">Reference proteome</keyword>
<dbReference type="OrthoDB" id="9814143at2"/>
<evidence type="ECO:0000313" key="8">
    <source>
        <dbReference type="Proteomes" id="UP000285794"/>
    </source>
</evidence>
<dbReference type="InterPro" id="IPR010432">
    <property type="entry name" value="RDD"/>
</dbReference>
<feature type="domain" description="RDD" evidence="6">
    <location>
        <begin position="31"/>
        <end position="153"/>
    </location>
</feature>
<dbReference type="EMBL" id="QQWG01000030">
    <property type="protein sequence ID" value="RRG19016.1"/>
    <property type="molecule type" value="Genomic_DNA"/>
</dbReference>
<evidence type="ECO:0000256" key="1">
    <source>
        <dbReference type="ARBA" id="ARBA00004141"/>
    </source>
</evidence>
<evidence type="ECO:0000256" key="5">
    <source>
        <dbReference type="SAM" id="Phobius"/>
    </source>
</evidence>
<gene>
    <name evidence="7" type="ORF">DWB61_17195</name>
</gene>
<comment type="caution">
    <text evidence="7">The sequence shown here is derived from an EMBL/GenBank/DDBJ whole genome shotgun (WGS) entry which is preliminary data.</text>
</comment>
<evidence type="ECO:0000256" key="4">
    <source>
        <dbReference type="ARBA" id="ARBA00023136"/>
    </source>
</evidence>
<comment type="subcellular location">
    <subcellularLocation>
        <location evidence="1">Membrane</location>
        <topology evidence="1">Multi-pass membrane protein</topology>
    </subcellularLocation>
</comment>
<keyword evidence="4 5" id="KW-0472">Membrane</keyword>
<keyword evidence="3 5" id="KW-1133">Transmembrane helix</keyword>
<evidence type="ECO:0000259" key="6">
    <source>
        <dbReference type="Pfam" id="PF06271"/>
    </source>
</evidence>
<feature type="transmembrane region" description="Helical" evidence="5">
    <location>
        <begin position="182"/>
        <end position="200"/>
    </location>
</feature>